<gene>
    <name evidence="1" type="ORF">TNCV_4200791</name>
</gene>
<keyword evidence="2" id="KW-1185">Reference proteome</keyword>
<dbReference type="EMBL" id="BMAU01021400">
    <property type="protein sequence ID" value="GFY31770.1"/>
    <property type="molecule type" value="Genomic_DNA"/>
</dbReference>
<dbReference type="Proteomes" id="UP000887159">
    <property type="component" value="Unassembled WGS sequence"/>
</dbReference>
<organism evidence="1 2">
    <name type="scientific">Trichonephila clavipes</name>
    <name type="common">Golden silk orbweaver</name>
    <name type="synonym">Nephila clavipes</name>
    <dbReference type="NCBI Taxonomy" id="2585209"/>
    <lineage>
        <taxon>Eukaryota</taxon>
        <taxon>Metazoa</taxon>
        <taxon>Ecdysozoa</taxon>
        <taxon>Arthropoda</taxon>
        <taxon>Chelicerata</taxon>
        <taxon>Arachnida</taxon>
        <taxon>Araneae</taxon>
        <taxon>Araneomorphae</taxon>
        <taxon>Entelegynae</taxon>
        <taxon>Araneoidea</taxon>
        <taxon>Nephilidae</taxon>
        <taxon>Trichonephila</taxon>
    </lineage>
</organism>
<sequence length="89" mass="10039">MVSSASNLSSRPFCFDCVEVLEPVNRRDIICPATRLRMPSRKPSHTTLTRRAYCLVGFCPDTDSTFTTGLPKPSQGAWLKDIWYPVNCQ</sequence>
<reference evidence="1" key="1">
    <citation type="submission" date="2020-08" db="EMBL/GenBank/DDBJ databases">
        <title>Multicomponent nature underlies the extraordinary mechanical properties of spider dragline silk.</title>
        <authorList>
            <person name="Kono N."/>
            <person name="Nakamura H."/>
            <person name="Mori M."/>
            <person name="Yoshida Y."/>
            <person name="Ohtoshi R."/>
            <person name="Malay A.D."/>
            <person name="Moran D.A.P."/>
            <person name="Tomita M."/>
            <person name="Numata K."/>
            <person name="Arakawa K."/>
        </authorList>
    </citation>
    <scope>NUCLEOTIDE SEQUENCE</scope>
</reference>
<name>A0A8X7BHS4_TRICX</name>
<evidence type="ECO:0000313" key="1">
    <source>
        <dbReference type="EMBL" id="GFY31770.1"/>
    </source>
</evidence>
<accession>A0A8X7BHS4</accession>
<protein>
    <submittedName>
        <fullName evidence="1">Uncharacterized protein</fullName>
    </submittedName>
</protein>
<proteinExistence type="predicted"/>
<comment type="caution">
    <text evidence="1">The sequence shown here is derived from an EMBL/GenBank/DDBJ whole genome shotgun (WGS) entry which is preliminary data.</text>
</comment>
<evidence type="ECO:0000313" key="2">
    <source>
        <dbReference type="Proteomes" id="UP000887159"/>
    </source>
</evidence>
<dbReference type="AlphaFoldDB" id="A0A8X7BHS4"/>